<evidence type="ECO:0000256" key="5">
    <source>
        <dbReference type="ARBA" id="ARBA00022691"/>
    </source>
</evidence>
<evidence type="ECO:0000259" key="7">
    <source>
        <dbReference type="Pfam" id="PF01728"/>
    </source>
</evidence>
<sequence length="251" mass="27892">MKCLCGNLFIIRGIRTGAALFRETPRNLKGKKHSSQLWIARQIQDPYVEKAKRENYRCRSAYKLLEINERFKILQPGHVVIDCGAAPGSWTQVAVKVTNANAKDDDAVGTVIGIDKQPIYPIQGATLLGGMDFTNAQSQIELLKLLEGKKANVVLSDMAPNASGVRDLDHQNILVLAYSALKFALQTTEINGTFVCKMWDGGKSEQLEKDLLKFYKHVKNVRPQATRDDSTEKFFLARGFKGIKSTSSSTT</sequence>
<dbReference type="Gene3D" id="3.40.50.150">
    <property type="entry name" value="Vaccinia Virus protein VP39"/>
    <property type="match status" value="1"/>
</dbReference>
<dbReference type="InterPro" id="IPR015507">
    <property type="entry name" value="rRNA-MeTfrase_E"/>
</dbReference>
<accession>A0ABP1NMZ3</accession>
<evidence type="ECO:0000313" key="9">
    <source>
        <dbReference type="Proteomes" id="UP001642520"/>
    </source>
</evidence>
<dbReference type="HAMAP" id="MF_01547">
    <property type="entry name" value="RNA_methyltr_E"/>
    <property type="match status" value="1"/>
</dbReference>
<proteinExistence type="inferred from homology"/>
<dbReference type="InterPro" id="IPR050082">
    <property type="entry name" value="RNA_methyltr_RlmE"/>
</dbReference>
<feature type="domain" description="Ribosomal RNA methyltransferase FtsJ" evidence="7">
    <location>
        <begin position="56"/>
        <end position="240"/>
    </location>
</feature>
<evidence type="ECO:0000256" key="4">
    <source>
        <dbReference type="ARBA" id="ARBA00022679"/>
    </source>
</evidence>
<dbReference type="InterPro" id="IPR029063">
    <property type="entry name" value="SAM-dependent_MTases_sf"/>
</dbReference>
<protein>
    <recommendedName>
        <fullName evidence="6">rRNA methyltransferase 2, mitochondrial</fullName>
    </recommendedName>
</protein>
<dbReference type="PIRSF" id="PIRSF005461">
    <property type="entry name" value="23S_rRNA_mtase"/>
    <property type="match status" value="1"/>
</dbReference>
<comment type="similarity">
    <text evidence="1">Belongs to the class I-like SAM-binding methyltransferase superfamily. RNA methyltransferase RlmE family.</text>
</comment>
<dbReference type="PANTHER" id="PTHR10920">
    <property type="entry name" value="RIBOSOMAL RNA METHYLTRANSFERASE"/>
    <property type="match status" value="1"/>
</dbReference>
<evidence type="ECO:0000256" key="6">
    <source>
        <dbReference type="ARBA" id="ARBA00041184"/>
    </source>
</evidence>
<dbReference type="EMBL" id="CAXAJV020001290">
    <property type="protein sequence ID" value="CAL7940770.1"/>
    <property type="molecule type" value="Genomic_DNA"/>
</dbReference>
<keyword evidence="5" id="KW-0949">S-adenosyl-L-methionine</keyword>
<keyword evidence="4" id="KW-0808">Transferase</keyword>
<keyword evidence="2" id="KW-0698">rRNA processing</keyword>
<gene>
    <name evidence="8" type="ORF">XYLVIOL_LOCUS4655</name>
</gene>
<dbReference type="SUPFAM" id="SSF53335">
    <property type="entry name" value="S-adenosyl-L-methionine-dependent methyltransferases"/>
    <property type="match status" value="1"/>
</dbReference>
<reference evidence="8 9" key="1">
    <citation type="submission" date="2024-08" db="EMBL/GenBank/DDBJ databases">
        <authorList>
            <person name="Will J Nash"/>
            <person name="Angela Man"/>
            <person name="Seanna McTaggart"/>
            <person name="Kendall Baker"/>
            <person name="Tom Barker"/>
            <person name="Leah Catchpole"/>
            <person name="Alex Durrant"/>
            <person name="Karim Gharbi"/>
            <person name="Naomi Irish"/>
            <person name="Gemy Kaithakottil"/>
            <person name="Debby Ku"/>
            <person name="Aaliyah Providence"/>
            <person name="Felix Shaw"/>
            <person name="David Swarbreck"/>
            <person name="Chris Watkins"/>
            <person name="Ann M. McCartney"/>
            <person name="Giulio Formenti"/>
            <person name="Alice Mouton"/>
            <person name="Noel Vella"/>
            <person name="Bjorn M von Reumont"/>
            <person name="Adriana Vella"/>
            <person name="Wilfried Haerty"/>
        </authorList>
    </citation>
    <scope>NUCLEOTIDE SEQUENCE [LARGE SCALE GENOMIC DNA]</scope>
</reference>
<organism evidence="8 9">
    <name type="scientific">Xylocopa violacea</name>
    <name type="common">Violet carpenter bee</name>
    <name type="synonym">Apis violacea</name>
    <dbReference type="NCBI Taxonomy" id="135666"/>
    <lineage>
        <taxon>Eukaryota</taxon>
        <taxon>Metazoa</taxon>
        <taxon>Ecdysozoa</taxon>
        <taxon>Arthropoda</taxon>
        <taxon>Hexapoda</taxon>
        <taxon>Insecta</taxon>
        <taxon>Pterygota</taxon>
        <taxon>Neoptera</taxon>
        <taxon>Endopterygota</taxon>
        <taxon>Hymenoptera</taxon>
        <taxon>Apocrita</taxon>
        <taxon>Aculeata</taxon>
        <taxon>Apoidea</taxon>
        <taxon>Anthophila</taxon>
        <taxon>Apidae</taxon>
        <taxon>Xylocopa</taxon>
        <taxon>Xylocopa</taxon>
    </lineage>
</organism>
<keyword evidence="9" id="KW-1185">Reference proteome</keyword>
<dbReference type="Proteomes" id="UP001642520">
    <property type="component" value="Unassembled WGS sequence"/>
</dbReference>
<dbReference type="PANTHER" id="PTHR10920:SF18">
    <property type="entry name" value="RRNA METHYLTRANSFERASE 2, MITOCHONDRIAL"/>
    <property type="match status" value="1"/>
</dbReference>
<dbReference type="InterPro" id="IPR002877">
    <property type="entry name" value="RNA_MeTrfase_FtsJ_dom"/>
</dbReference>
<evidence type="ECO:0000256" key="1">
    <source>
        <dbReference type="ARBA" id="ARBA00009258"/>
    </source>
</evidence>
<evidence type="ECO:0000313" key="8">
    <source>
        <dbReference type="EMBL" id="CAL7940770.1"/>
    </source>
</evidence>
<dbReference type="Pfam" id="PF01728">
    <property type="entry name" value="FtsJ"/>
    <property type="match status" value="1"/>
</dbReference>
<keyword evidence="3" id="KW-0489">Methyltransferase</keyword>
<evidence type="ECO:0000256" key="2">
    <source>
        <dbReference type="ARBA" id="ARBA00022552"/>
    </source>
</evidence>
<name>A0ABP1NMZ3_XYLVO</name>
<evidence type="ECO:0000256" key="3">
    <source>
        <dbReference type="ARBA" id="ARBA00022603"/>
    </source>
</evidence>
<comment type="caution">
    <text evidence="8">The sequence shown here is derived from an EMBL/GenBank/DDBJ whole genome shotgun (WGS) entry which is preliminary data.</text>
</comment>